<keyword evidence="3" id="KW-1185">Reference proteome</keyword>
<evidence type="ECO:0000313" key="3">
    <source>
        <dbReference type="Proteomes" id="UP001327560"/>
    </source>
</evidence>
<protein>
    <submittedName>
        <fullName evidence="2">Uncharacterized protein</fullName>
    </submittedName>
</protein>
<organism evidence="2 3">
    <name type="scientific">Canna indica</name>
    <name type="common">Indian-shot</name>
    <dbReference type="NCBI Taxonomy" id="4628"/>
    <lineage>
        <taxon>Eukaryota</taxon>
        <taxon>Viridiplantae</taxon>
        <taxon>Streptophyta</taxon>
        <taxon>Embryophyta</taxon>
        <taxon>Tracheophyta</taxon>
        <taxon>Spermatophyta</taxon>
        <taxon>Magnoliopsida</taxon>
        <taxon>Liliopsida</taxon>
        <taxon>Zingiberales</taxon>
        <taxon>Cannaceae</taxon>
        <taxon>Canna</taxon>
    </lineage>
</organism>
<dbReference type="EMBL" id="CP136893">
    <property type="protein sequence ID" value="WOL03826.1"/>
    <property type="molecule type" value="Genomic_DNA"/>
</dbReference>
<proteinExistence type="predicted"/>
<evidence type="ECO:0000256" key="1">
    <source>
        <dbReference type="SAM" id="MobiDB-lite"/>
    </source>
</evidence>
<feature type="compositionally biased region" description="Basic and acidic residues" evidence="1">
    <location>
        <begin position="188"/>
        <end position="204"/>
    </location>
</feature>
<feature type="compositionally biased region" description="Low complexity" evidence="1">
    <location>
        <begin position="159"/>
        <end position="183"/>
    </location>
</feature>
<feature type="compositionally biased region" description="Polar residues" evidence="1">
    <location>
        <begin position="210"/>
        <end position="224"/>
    </location>
</feature>
<sequence>MAMSSPSRLLPIGKLVGELQQRPTSLWAISQIDEARDVCMFEEGKGRRSRRRRRRRRGTTAFHWRPPLITSPKLFCIFAWLTWKLFEEGNALELMDPTISSWNSGEGALFIRMAFCAAKPLSPSGPRCTLSISCSLLIQSQAGPAVAEGSGDELLHPPSTLTKTNTTSAHTHTGTSSCHGNSGASPEGGDHIAREECDNREKAGFVRATTGRNQRQQATSTELP</sequence>
<feature type="region of interest" description="Disordered" evidence="1">
    <location>
        <begin position="147"/>
        <end position="224"/>
    </location>
</feature>
<evidence type="ECO:0000313" key="2">
    <source>
        <dbReference type="EMBL" id="WOL03826.1"/>
    </source>
</evidence>
<dbReference type="AlphaFoldDB" id="A0AAQ3QBV8"/>
<accession>A0AAQ3QBV8</accession>
<reference evidence="2 3" key="1">
    <citation type="submission" date="2023-10" db="EMBL/GenBank/DDBJ databases">
        <title>Chromosome-scale genome assembly provides insights into flower coloration mechanisms of Canna indica.</title>
        <authorList>
            <person name="Li C."/>
        </authorList>
    </citation>
    <scope>NUCLEOTIDE SEQUENCE [LARGE SCALE GENOMIC DNA]</scope>
    <source>
        <tissue evidence="2">Flower</tissue>
    </source>
</reference>
<name>A0AAQ3QBV8_9LILI</name>
<dbReference type="Proteomes" id="UP001327560">
    <property type="component" value="Chromosome 4"/>
</dbReference>
<gene>
    <name evidence="2" type="ORF">Cni_G12546</name>
</gene>